<evidence type="ECO:0000313" key="8">
    <source>
        <dbReference type="Proteomes" id="UP001501461"/>
    </source>
</evidence>
<reference evidence="8" key="1">
    <citation type="journal article" date="2019" name="Int. J. Syst. Evol. Microbiol.">
        <title>The Global Catalogue of Microorganisms (GCM) 10K type strain sequencing project: providing services to taxonomists for standard genome sequencing and annotation.</title>
        <authorList>
            <consortium name="The Broad Institute Genomics Platform"/>
            <consortium name="The Broad Institute Genome Sequencing Center for Infectious Disease"/>
            <person name="Wu L."/>
            <person name="Ma J."/>
        </authorList>
    </citation>
    <scope>NUCLEOTIDE SEQUENCE [LARGE SCALE GENOMIC DNA]</scope>
    <source>
        <strain evidence="8">JCM 13595</strain>
    </source>
</reference>
<accession>A0ABP5GD12</accession>
<protein>
    <submittedName>
        <fullName evidence="7">Penicillin-binding transpeptidase domain-containing protein</fullName>
    </submittedName>
</protein>
<feature type="compositionally biased region" description="Polar residues" evidence="4">
    <location>
        <begin position="1"/>
        <end position="10"/>
    </location>
</feature>
<evidence type="ECO:0000256" key="1">
    <source>
        <dbReference type="ARBA" id="ARBA00004370"/>
    </source>
</evidence>
<sequence>MSASSLFTTPQSSDQARSSRRRRATVGLSLVLIGALGLTACGPSADDPTEAAEQFGQQLGSDQFEALQDATLTDESVDPERLAEATAALENYPVTVTLDAASIDENDDDDTTTATAEYTVTWDLTGGSEAAPETESEAESGEDAPDESSEMWSYTTQAMMVWNEENATWIPQLSSDTLVPGLADGGQVAVATDAAERGNIFDSEGQSLATDRPVRKIGIDKTHLRNQLSADDAEPTDAEIEEAVTQSATDLAEALDLEAETFVDRTLNAGELAWVEFIVLRDDGETEIPLDEINEIQGAVANEDTMVLGPTSTFARSLLGTFGQPNAEQIENSDGQLIAGESTGLSGLQRMYNDELAGTDGLTITVDNAEATGEQPTSQPVEFSRDASDGTSITTTLDTRVQELAEQMLDESDVPSGMVAIRPSDGHILAAADGPAETSWPLAMSGAYPPGSTFKMVTALAMLRNGATPESTVTCPETTNIGGTEISNFDGYPTAFLGEITLADAIAQSCNTVFVNQWDEISPQQEHDAATALGLVEEPVVGFDGAFLGSVPTDVDDGQHAAGLFGQGVVEASPLGMATVAASIAAGETVTPVLMSEPSVDPSENENLLGNEPLTEDEAATLAELMSGPVETGTVPILQDVPGAPVLAKTGTAQYVEDGEDLAHTWIMATHGDLAVSLFYTEGEAGAQTNGPVLQGFLTELEGIIPSE</sequence>
<dbReference type="SUPFAM" id="SSF56519">
    <property type="entry name" value="Penicillin binding protein dimerisation domain"/>
    <property type="match status" value="1"/>
</dbReference>
<evidence type="ECO:0000256" key="3">
    <source>
        <dbReference type="ARBA" id="ARBA00023136"/>
    </source>
</evidence>
<comment type="caution">
    <text evidence="7">The sequence shown here is derived from an EMBL/GenBank/DDBJ whole genome shotgun (WGS) entry which is preliminary data.</text>
</comment>
<feature type="compositionally biased region" description="Acidic residues" evidence="4">
    <location>
        <begin position="132"/>
        <end position="149"/>
    </location>
</feature>
<proteinExistence type="inferred from homology"/>
<keyword evidence="3" id="KW-0472">Membrane</keyword>
<dbReference type="PANTHER" id="PTHR30627:SF24">
    <property type="entry name" value="PENICILLIN-BINDING PROTEIN 4B"/>
    <property type="match status" value="1"/>
</dbReference>
<feature type="domain" description="Penicillin-binding protein transpeptidase" evidence="5">
    <location>
        <begin position="418"/>
        <end position="669"/>
    </location>
</feature>
<dbReference type="Pfam" id="PF03717">
    <property type="entry name" value="PBP_dimer"/>
    <property type="match status" value="1"/>
</dbReference>
<feature type="region of interest" description="Disordered" evidence="4">
    <location>
        <begin position="1"/>
        <end position="23"/>
    </location>
</feature>
<dbReference type="RefSeq" id="WP_343959299.1">
    <property type="nucleotide sequence ID" value="NZ_BAAAMN010000049.1"/>
</dbReference>
<name>A0ABP5GD12_9MICC</name>
<dbReference type="SUPFAM" id="SSF56601">
    <property type="entry name" value="beta-lactamase/transpeptidase-like"/>
    <property type="match status" value="1"/>
</dbReference>
<dbReference type="InterPro" id="IPR012338">
    <property type="entry name" value="Beta-lactam/transpept-like"/>
</dbReference>
<gene>
    <name evidence="7" type="ORF">GCM10009720_25460</name>
</gene>
<evidence type="ECO:0000256" key="4">
    <source>
        <dbReference type="SAM" id="MobiDB-lite"/>
    </source>
</evidence>
<organism evidence="7 8">
    <name type="scientific">Yaniella flava</name>
    <dbReference type="NCBI Taxonomy" id="287930"/>
    <lineage>
        <taxon>Bacteria</taxon>
        <taxon>Bacillati</taxon>
        <taxon>Actinomycetota</taxon>
        <taxon>Actinomycetes</taxon>
        <taxon>Micrococcales</taxon>
        <taxon>Micrococcaceae</taxon>
        <taxon>Yaniella</taxon>
    </lineage>
</organism>
<comment type="similarity">
    <text evidence="2">Belongs to the transpeptidase family.</text>
</comment>
<dbReference type="PANTHER" id="PTHR30627">
    <property type="entry name" value="PEPTIDOGLYCAN D,D-TRANSPEPTIDASE"/>
    <property type="match status" value="1"/>
</dbReference>
<dbReference type="EMBL" id="BAAAMN010000049">
    <property type="protein sequence ID" value="GAA2043479.1"/>
    <property type="molecule type" value="Genomic_DNA"/>
</dbReference>
<feature type="region of interest" description="Disordered" evidence="4">
    <location>
        <begin position="372"/>
        <end position="391"/>
    </location>
</feature>
<dbReference type="InterPro" id="IPR005311">
    <property type="entry name" value="PBP_dimer"/>
</dbReference>
<keyword evidence="8" id="KW-1185">Reference proteome</keyword>
<evidence type="ECO:0000256" key="2">
    <source>
        <dbReference type="ARBA" id="ARBA00007171"/>
    </source>
</evidence>
<comment type="subcellular location">
    <subcellularLocation>
        <location evidence="1">Membrane</location>
    </subcellularLocation>
</comment>
<feature type="compositionally biased region" description="Low complexity" evidence="4">
    <location>
        <begin position="122"/>
        <end position="131"/>
    </location>
</feature>
<evidence type="ECO:0000259" key="5">
    <source>
        <dbReference type="Pfam" id="PF00905"/>
    </source>
</evidence>
<dbReference type="Gene3D" id="3.40.710.10">
    <property type="entry name" value="DD-peptidase/beta-lactamase superfamily"/>
    <property type="match status" value="1"/>
</dbReference>
<feature type="domain" description="Penicillin-binding protein dimerisation" evidence="6">
    <location>
        <begin position="194"/>
        <end position="368"/>
    </location>
</feature>
<dbReference type="Proteomes" id="UP001501461">
    <property type="component" value="Unassembled WGS sequence"/>
</dbReference>
<dbReference type="InterPro" id="IPR036138">
    <property type="entry name" value="PBP_dimer_sf"/>
</dbReference>
<dbReference type="InterPro" id="IPR001460">
    <property type="entry name" value="PCN-bd_Tpept"/>
</dbReference>
<feature type="region of interest" description="Disordered" evidence="4">
    <location>
        <begin position="122"/>
        <end position="151"/>
    </location>
</feature>
<dbReference type="InterPro" id="IPR050515">
    <property type="entry name" value="Beta-lactam/transpept"/>
</dbReference>
<evidence type="ECO:0000313" key="7">
    <source>
        <dbReference type="EMBL" id="GAA2043479.1"/>
    </source>
</evidence>
<evidence type="ECO:0000259" key="6">
    <source>
        <dbReference type="Pfam" id="PF03717"/>
    </source>
</evidence>
<dbReference type="Gene3D" id="3.90.1310.10">
    <property type="entry name" value="Penicillin-binding protein 2a (Domain 2)"/>
    <property type="match status" value="1"/>
</dbReference>
<dbReference type="Pfam" id="PF00905">
    <property type="entry name" value="Transpeptidase"/>
    <property type="match status" value="1"/>
</dbReference>